<dbReference type="Proteomes" id="UP000481861">
    <property type="component" value="Unassembled WGS sequence"/>
</dbReference>
<keyword evidence="1" id="KW-0732">Signal</keyword>
<dbReference type="OrthoDB" id="5226619at2759"/>
<sequence length="195" mass="20849">MHFTSAFAATLLALTSSAVVAATPLSTRKDAPALAPWQLTSLSFFSPSGRPGSYPWSTLTANITDPNVLTLGTNPDTNTPVTVPAGNTAANCQAKWFAYDTPFGRKWPCDASPSGYWYMEVVQTDQFSFSNYKVKFTRVAEVLVGGAAYRGVWEGQALFRVGTELSGTCGGSGVCSSGLKSELRPFAIKQKKKAE</sequence>
<protein>
    <recommendedName>
        <fullName evidence="4">Cell death in tomato 1</fullName>
    </recommendedName>
</protein>
<proteinExistence type="predicted"/>
<accession>A0A7C8I7Z5</accession>
<name>A0A7C8I7Z5_9PLEO</name>
<evidence type="ECO:0008006" key="4">
    <source>
        <dbReference type="Google" id="ProtNLM"/>
    </source>
</evidence>
<keyword evidence="3" id="KW-1185">Reference proteome</keyword>
<feature type="signal peptide" evidence="1">
    <location>
        <begin position="1"/>
        <end position="22"/>
    </location>
</feature>
<reference evidence="2 3" key="1">
    <citation type="submission" date="2020-01" db="EMBL/GenBank/DDBJ databases">
        <authorList>
            <consortium name="DOE Joint Genome Institute"/>
            <person name="Haridas S."/>
            <person name="Albert R."/>
            <person name="Binder M."/>
            <person name="Bloem J."/>
            <person name="Labutti K."/>
            <person name="Salamov A."/>
            <person name="Andreopoulos B."/>
            <person name="Baker S.E."/>
            <person name="Barry K."/>
            <person name="Bills G."/>
            <person name="Bluhm B.H."/>
            <person name="Cannon C."/>
            <person name="Castanera R."/>
            <person name="Culley D.E."/>
            <person name="Daum C."/>
            <person name="Ezra D."/>
            <person name="Gonzalez J.B."/>
            <person name="Henrissat B."/>
            <person name="Kuo A."/>
            <person name="Liang C."/>
            <person name="Lipzen A."/>
            <person name="Lutzoni F."/>
            <person name="Magnuson J."/>
            <person name="Mondo S."/>
            <person name="Nolan M."/>
            <person name="Ohm R."/>
            <person name="Pangilinan J."/>
            <person name="Park H.-J.H."/>
            <person name="Ramirez L."/>
            <person name="Alfaro M."/>
            <person name="Sun H."/>
            <person name="Tritt A."/>
            <person name="Yoshinaga Y."/>
            <person name="Zwiers L.-H.L."/>
            <person name="Turgeon B.G."/>
            <person name="Goodwin S.B."/>
            <person name="Spatafora J.W."/>
            <person name="Crous P.W."/>
            <person name="Grigoriev I.V."/>
        </authorList>
    </citation>
    <scope>NUCLEOTIDE SEQUENCE [LARGE SCALE GENOMIC DNA]</scope>
    <source>
        <strain evidence="2 3">CBS 611.86</strain>
    </source>
</reference>
<evidence type="ECO:0000256" key="1">
    <source>
        <dbReference type="SAM" id="SignalP"/>
    </source>
</evidence>
<gene>
    <name evidence="2" type="ORF">BDV95DRAFT_490743</name>
</gene>
<evidence type="ECO:0000313" key="3">
    <source>
        <dbReference type="Proteomes" id="UP000481861"/>
    </source>
</evidence>
<feature type="chain" id="PRO_5028967737" description="Cell death in tomato 1" evidence="1">
    <location>
        <begin position="23"/>
        <end position="195"/>
    </location>
</feature>
<organism evidence="2 3">
    <name type="scientific">Massariosphaeria phaeospora</name>
    <dbReference type="NCBI Taxonomy" id="100035"/>
    <lineage>
        <taxon>Eukaryota</taxon>
        <taxon>Fungi</taxon>
        <taxon>Dikarya</taxon>
        <taxon>Ascomycota</taxon>
        <taxon>Pezizomycotina</taxon>
        <taxon>Dothideomycetes</taxon>
        <taxon>Pleosporomycetidae</taxon>
        <taxon>Pleosporales</taxon>
        <taxon>Pleosporales incertae sedis</taxon>
        <taxon>Massariosphaeria</taxon>
    </lineage>
</organism>
<dbReference type="EMBL" id="JAADJZ010000008">
    <property type="protein sequence ID" value="KAF2872949.1"/>
    <property type="molecule type" value="Genomic_DNA"/>
</dbReference>
<comment type="caution">
    <text evidence="2">The sequence shown here is derived from an EMBL/GenBank/DDBJ whole genome shotgun (WGS) entry which is preliminary data.</text>
</comment>
<dbReference type="AlphaFoldDB" id="A0A7C8I7Z5"/>
<evidence type="ECO:0000313" key="2">
    <source>
        <dbReference type="EMBL" id="KAF2872949.1"/>
    </source>
</evidence>